<dbReference type="Proteomes" id="UP000279259">
    <property type="component" value="Unassembled WGS sequence"/>
</dbReference>
<dbReference type="STRING" id="1890683.A0A427YMN6"/>
<feature type="compositionally biased region" description="Low complexity" evidence="1">
    <location>
        <begin position="56"/>
        <end position="72"/>
    </location>
</feature>
<proteinExistence type="predicted"/>
<dbReference type="AlphaFoldDB" id="A0A427YMN6"/>
<gene>
    <name evidence="2" type="ORF">EHS25_008789</name>
</gene>
<reference evidence="2 3" key="1">
    <citation type="submission" date="2018-11" db="EMBL/GenBank/DDBJ databases">
        <title>Genome sequence of Saitozyma podzolica DSM 27192.</title>
        <authorList>
            <person name="Aliyu H."/>
            <person name="Gorte O."/>
            <person name="Ochsenreither K."/>
        </authorList>
    </citation>
    <scope>NUCLEOTIDE SEQUENCE [LARGE SCALE GENOMIC DNA]</scope>
    <source>
        <strain evidence="2 3">DSM 27192</strain>
    </source>
</reference>
<organism evidence="2 3">
    <name type="scientific">Saitozyma podzolica</name>
    <dbReference type="NCBI Taxonomy" id="1890683"/>
    <lineage>
        <taxon>Eukaryota</taxon>
        <taxon>Fungi</taxon>
        <taxon>Dikarya</taxon>
        <taxon>Basidiomycota</taxon>
        <taxon>Agaricomycotina</taxon>
        <taxon>Tremellomycetes</taxon>
        <taxon>Tremellales</taxon>
        <taxon>Trimorphomycetaceae</taxon>
        <taxon>Saitozyma</taxon>
    </lineage>
</organism>
<feature type="compositionally biased region" description="Basic and acidic residues" evidence="1">
    <location>
        <begin position="839"/>
        <end position="848"/>
    </location>
</feature>
<feature type="compositionally biased region" description="Acidic residues" evidence="1">
    <location>
        <begin position="175"/>
        <end position="186"/>
    </location>
</feature>
<dbReference type="OrthoDB" id="20886at2759"/>
<feature type="compositionally biased region" description="Polar residues" evidence="1">
    <location>
        <begin position="101"/>
        <end position="112"/>
    </location>
</feature>
<feature type="compositionally biased region" description="Basic residues" evidence="1">
    <location>
        <begin position="379"/>
        <end position="388"/>
    </location>
</feature>
<feature type="region of interest" description="Disordered" evidence="1">
    <location>
        <begin position="579"/>
        <end position="654"/>
    </location>
</feature>
<feature type="compositionally biased region" description="Basic and acidic residues" evidence="1">
    <location>
        <begin position="307"/>
        <end position="320"/>
    </location>
</feature>
<feature type="compositionally biased region" description="Low complexity" evidence="1">
    <location>
        <begin position="795"/>
        <end position="836"/>
    </location>
</feature>
<feature type="region of interest" description="Disordered" evidence="1">
    <location>
        <begin position="875"/>
        <end position="1034"/>
    </location>
</feature>
<feature type="compositionally biased region" description="Polar residues" evidence="1">
    <location>
        <begin position="850"/>
        <end position="859"/>
    </location>
</feature>
<feature type="compositionally biased region" description="Gly residues" evidence="1">
    <location>
        <begin position="977"/>
        <end position="1007"/>
    </location>
</feature>
<feature type="compositionally biased region" description="Acidic residues" evidence="1">
    <location>
        <begin position="203"/>
        <end position="234"/>
    </location>
</feature>
<keyword evidence="3" id="KW-1185">Reference proteome</keyword>
<accession>A0A427YMN6</accession>
<feature type="compositionally biased region" description="Low complexity" evidence="1">
    <location>
        <begin position="269"/>
        <end position="280"/>
    </location>
</feature>
<feature type="compositionally biased region" description="Basic and acidic residues" evidence="1">
    <location>
        <begin position="247"/>
        <end position="257"/>
    </location>
</feature>
<comment type="caution">
    <text evidence="2">The sequence shown here is derived from an EMBL/GenBank/DDBJ whole genome shotgun (WGS) entry which is preliminary data.</text>
</comment>
<feature type="compositionally biased region" description="Acidic residues" evidence="1">
    <location>
        <begin position="337"/>
        <end position="350"/>
    </location>
</feature>
<feature type="compositionally biased region" description="Low complexity" evidence="1">
    <location>
        <begin position="881"/>
        <end position="898"/>
    </location>
</feature>
<feature type="compositionally biased region" description="Acidic residues" evidence="1">
    <location>
        <begin position="142"/>
        <end position="151"/>
    </location>
</feature>
<feature type="compositionally biased region" description="Low complexity" evidence="1">
    <location>
        <begin position="113"/>
        <end position="127"/>
    </location>
</feature>
<feature type="compositionally biased region" description="Low complexity" evidence="1">
    <location>
        <begin position="773"/>
        <end position="782"/>
    </location>
</feature>
<feature type="region of interest" description="Disordered" evidence="1">
    <location>
        <begin position="773"/>
        <end position="859"/>
    </location>
</feature>
<evidence type="ECO:0000313" key="3">
    <source>
        <dbReference type="Proteomes" id="UP000279259"/>
    </source>
</evidence>
<evidence type="ECO:0000313" key="2">
    <source>
        <dbReference type="EMBL" id="RSH92374.1"/>
    </source>
</evidence>
<feature type="compositionally biased region" description="Polar residues" evidence="1">
    <location>
        <begin position="1"/>
        <end position="15"/>
    </location>
</feature>
<feature type="compositionally biased region" description="Low complexity" evidence="1">
    <location>
        <begin position="1008"/>
        <end position="1019"/>
    </location>
</feature>
<feature type="compositionally biased region" description="Polar residues" evidence="1">
    <location>
        <begin position="39"/>
        <end position="55"/>
    </location>
</feature>
<feature type="compositionally biased region" description="Low complexity" evidence="1">
    <location>
        <begin position="681"/>
        <end position="701"/>
    </location>
</feature>
<name>A0A427YMN6_9TREE</name>
<dbReference type="EMBL" id="RSCD01000006">
    <property type="protein sequence ID" value="RSH92374.1"/>
    <property type="molecule type" value="Genomic_DNA"/>
</dbReference>
<feature type="region of interest" description="Disordered" evidence="1">
    <location>
        <begin position="1"/>
        <end position="391"/>
    </location>
</feature>
<protein>
    <submittedName>
        <fullName evidence="2">Uncharacterized protein</fullName>
    </submittedName>
</protein>
<feature type="compositionally biased region" description="Low complexity" evidence="1">
    <location>
        <begin position="951"/>
        <end position="976"/>
    </location>
</feature>
<feature type="compositionally biased region" description="Low complexity" evidence="1">
    <location>
        <begin position="925"/>
        <end position="942"/>
    </location>
</feature>
<feature type="region of interest" description="Disordered" evidence="1">
    <location>
        <begin position="668"/>
        <end position="728"/>
    </location>
</feature>
<feature type="compositionally biased region" description="Low complexity" evidence="1">
    <location>
        <begin position="604"/>
        <end position="622"/>
    </location>
</feature>
<sequence>MSSAILSPHTTSLTSPVAEPTPSSSSRPRRAAAYRKTTNEQVSPAPTTASLSTNPSARSASRVSRSGSATRSFQSPEKKSTTIVIRPKRSGSGSGSTSTSDHSAQGGRNSLHSSPGSASGPSGPSGSRRPRRGRADMRRSDEDEGEKEVEIEVLGLDLGFRGDGNAEMQNGDVEMQGEEGESEIDPLDVIPQATDRPDVAAAEGEDEEVDEEEDEEEGDDEDDDDDEEDDDDDEYFVKQPGVISPTKAREKTEEVRRITLRFGTKPKVEPTSATEPAETPAPEPEHEATPEPEPEPEPAPALGLEPIEQHDEADEIVKEEVDADADADNRGTAELSEPPEEIMEVDEEPGDVFSGPPQPSSEVKSAIAENKYVPEAPKRAPRKKRKWLKKGEVDPDDPIAVARQKERHQMIDEAIADLDRQTEMIIDGTHPQLVAMLAELERRQALQLRWADRRHEAEFEDLIHMRNHAKEQAMFNWRVRRDALADEITQENAHKMSQLSMERNISRREPNTAPWLRDGQGGGGWTVYDERILSKGTQKLVPVLVNGKLRQRKDLSHNVSMLQSDEIDSDLIKLGLRKAPAPPMQIKRSRSESPPPIPVRAKASRTGESSRRTTTTHGTHASVVPAPAPPAAAPATARSHESSSTPASRPPPRIQSLASLLPLSTSSMSVSLAHPTPPPASASTSASASAAASTARAPAVPQSQVKKIESPDPLSTPSHSQVHQDVKPLNRPWYAGRYGIAEPYSLTSLSAKNAPKPSAGVDRASASASVGAGASANANASGSGAGTSLTNSKLSPTTRPVSSAPSASSTTNGFGSSSLKPAPAAAASASAAASQPKPDPYRRDDWRRSPASSAYNSPGSFGLFGGMRSSYGSPITANRLPSSSTPGSSAASAPSGQSRYGDLLPSASGSAASRYGSTSLGGNRPLTSSFASPSVSPSSTPAGLSGGAGAKTGTASSTTASVTGSGAGATTTNGNTTGTGTGTGTGTSTGAGNGNGTGTGTGNGGSGPASSANLLNGRRGLPGGMWHNTSRLFY</sequence>
<evidence type="ECO:0000256" key="1">
    <source>
        <dbReference type="SAM" id="MobiDB-lite"/>
    </source>
</evidence>
<feature type="compositionally biased region" description="Low complexity" evidence="1">
    <location>
        <begin position="906"/>
        <end position="918"/>
    </location>
</feature>